<evidence type="ECO:0000256" key="1">
    <source>
        <dbReference type="SAM" id="MobiDB-lite"/>
    </source>
</evidence>
<protein>
    <submittedName>
        <fullName evidence="2">Uncharacterized protein</fullName>
    </submittedName>
</protein>
<dbReference type="EMBL" id="DF977473">
    <property type="protein sequence ID" value="GAW26336.1"/>
    <property type="molecule type" value="Genomic_DNA"/>
</dbReference>
<feature type="compositionally biased region" description="Basic and acidic residues" evidence="1">
    <location>
        <begin position="86"/>
        <end position="97"/>
    </location>
</feature>
<proteinExistence type="predicted"/>
<evidence type="ECO:0000313" key="2">
    <source>
        <dbReference type="EMBL" id="GAW26336.1"/>
    </source>
</evidence>
<gene>
    <name evidence="2" type="ORF">SAMD00023353_2800790</name>
</gene>
<reference evidence="2" key="1">
    <citation type="submission" date="2016-03" db="EMBL/GenBank/DDBJ databases">
        <title>Draft genome sequence of Rosellinia necatrix.</title>
        <authorList>
            <person name="Kanematsu S."/>
        </authorList>
    </citation>
    <scope>NUCLEOTIDE SEQUENCE [LARGE SCALE GENOMIC DNA]</scope>
    <source>
        <strain evidence="2">W97</strain>
    </source>
</reference>
<feature type="region of interest" description="Disordered" evidence="1">
    <location>
        <begin position="86"/>
        <end position="110"/>
    </location>
</feature>
<keyword evidence="3" id="KW-1185">Reference proteome</keyword>
<evidence type="ECO:0000313" key="3">
    <source>
        <dbReference type="Proteomes" id="UP000054516"/>
    </source>
</evidence>
<accession>A0A1S8A898</accession>
<dbReference type="AlphaFoldDB" id="A0A1S8A898"/>
<dbReference type="Proteomes" id="UP000054516">
    <property type="component" value="Unassembled WGS sequence"/>
</dbReference>
<organism evidence="2">
    <name type="scientific">Rosellinia necatrix</name>
    <name type="common">White root-rot fungus</name>
    <dbReference type="NCBI Taxonomy" id="77044"/>
    <lineage>
        <taxon>Eukaryota</taxon>
        <taxon>Fungi</taxon>
        <taxon>Dikarya</taxon>
        <taxon>Ascomycota</taxon>
        <taxon>Pezizomycotina</taxon>
        <taxon>Sordariomycetes</taxon>
        <taxon>Xylariomycetidae</taxon>
        <taxon>Xylariales</taxon>
        <taxon>Xylariaceae</taxon>
        <taxon>Rosellinia</taxon>
    </lineage>
</organism>
<sequence length="110" mass="11940">MELGTGRNGVASATARALWKNVRARGPGDPYIDMTITTSLGAGVDLNRYLTSQRNASPHDVEKPGSTDLCADASLRVRHGLTAKSDWVRTSRPEREGSNNLPRHSLDLNL</sequence>
<name>A0A1S8A898_ROSNE</name>